<dbReference type="InterPro" id="IPR007846">
    <property type="entry name" value="RRM_NUP35_dom"/>
</dbReference>
<evidence type="ECO:0000259" key="10">
    <source>
        <dbReference type="PROSITE" id="PS51472"/>
    </source>
</evidence>
<evidence type="ECO:0000256" key="3">
    <source>
        <dbReference type="ARBA" id="ARBA00022816"/>
    </source>
</evidence>
<dbReference type="GO" id="GO:0003676">
    <property type="term" value="F:nucleic acid binding"/>
    <property type="evidence" value="ECO:0007669"/>
    <property type="project" value="InterPro"/>
</dbReference>
<keyword evidence="12" id="KW-1185">Reference proteome</keyword>
<dbReference type="GO" id="GO:0006999">
    <property type="term" value="P:nuclear pore organization"/>
    <property type="evidence" value="ECO:0007669"/>
    <property type="project" value="TreeGrafter"/>
</dbReference>
<comment type="subcellular location">
    <subcellularLocation>
        <location evidence="1">Nucleus</location>
        <location evidence="1">Nuclear pore complex</location>
    </subcellularLocation>
</comment>
<keyword evidence="4" id="KW-0653">Protein transport</keyword>
<keyword evidence="7 8" id="KW-0539">Nucleus</keyword>
<evidence type="ECO:0000256" key="7">
    <source>
        <dbReference type="ARBA" id="ARBA00023242"/>
    </source>
</evidence>
<feature type="compositionally biased region" description="Polar residues" evidence="9">
    <location>
        <begin position="1"/>
        <end position="31"/>
    </location>
</feature>
<dbReference type="GO" id="GO:0051028">
    <property type="term" value="P:mRNA transport"/>
    <property type="evidence" value="ECO:0007669"/>
    <property type="project" value="UniProtKB-UniRule"/>
</dbReference>
<feature type="compositionally biased region" description="Polar residues" evidence="9">
    <location>
        <begin position="321"/>
        <end position="340"/>
    </location>
</feature>
<evidence type="ECO:0000256" key="1">
    <source>
        <dbReference type="ARBA" id="ARBA00004567"/>
    </source>
</evidence>
<accession>A0A0K3C9A9</accession>
<evidence type="ECO:0000313" key="12">
    <source>
        <dbReference type="Proteomes" id="UP000199069"/>
    </source>
</evidence>
<organism evidence="11 12">
    <name type="scientific">Rhodotorula toruloides</name>
    <name type="common">Yeast</name>
    <name type="synonym">Rhodosporidium toruloides</name>
    <dbReference type="NCBI Taxonomy" id="5286"/>
    <lineage>
        <taxon>Eukaryota</taxon>
        <taxon>Fungi</taxon>
        <taxon>Dikarya</taxon>
        <taxon>Basidiomycota</taxon>
        <taxon>Pucciniomycotina</taxon>
        <taxon>Microbotryomycetes</taxon>
        <taxon>Sporidiobolales</taxon>
        <taxon>Sporidiobolaceae</taxon>
        <taxon>Rhodotorula</taxon>
    </lineage>
</organism>
<feature type="domain" description="RRM Nup35-type" evidence="10">
    <location>
        <begin position="228"/>
        <end position="309"/>
    </location>
</feature>
<dbReference type="Gene3D" id="3.30.70.330">
    <property type="match status" value="1"/>
</dbReference>
<feature type="compositionally biased region" description="Gly residues" evidence="9">
    <location>
        <begin position="56"/>
        <end position="96"/>
    </location>
</feature>
<feature type="compositionally biased region" description="Low complexity" evidence="9">
    <location>
        <begin position="216"/>
        <end position="227"/>
    </location>
</feature>
<keyword evidence="6 8" id="KW-0906">Nuclear pore complex</keyword>
<evidence type="ECO:0000256" key="9">
    <source>
        <dbReference type="SAM" id="MobiDB-lite"/>
    </source>
</evidence>
<dbReference type="InterPro" id="IPR012677">
    <property type="entry name" value="Nucleotide-bd_a/b_plait_sf"/>
</dbReference>
<feature type="region of interest" description="Disordered" evidence="9">
    <location>
        <begin position="1"/>
        <end position="227"/>
    </location>
</feature>
<dbReference type="PANTHER" id="PTHR21527">
    <property type="entry name" value="NUCLEOPORIN NUP35"/>
    <property type="match status" value="1"/>
</dbReference>
<dbReference type="GO" id="GO:0017056">
    <property type="term" value="F:structural constituent of nuclear pore"/>
    <property type="evidence" value="ECO:0007669"/>
    <property type="project" value="TreeGrafter"/>
</dbReference>
<dbReference type="GO" id="GO:0005543">
    <property type="term" value="F:phospholipid binding"/>
    <property type="evidence" value="ECO:0007669"/>
    <property type="project" value="TreeGrafter"/>
</dbReference>
<evidence type="ECO:0000256" key="5">
    <source>
        <dbReference type="ARBA" id="ARBA00023010"/>
    </source>
</evidence>
<dbReference type="PANTHER" id="PTHR21527:SF6">
    <property type="entry name" value="NUCLEOPORIN NUP35"/>
    <property type="match status" value="1"/>
</dbReference>
<dbReference type="EMBL" id="CWKI01000002">
    <property type="protein sequence ID" value="CTR05105.1"/>
    <property type="molecule type" value="Genomic_DNA"/>
</dbReference>
<evidence type="ECO:0000313" key="11">
    <source>
        <dbReference type="EMBL" id="CTR05105.1"/>
    </source>
</evidence>
<evidence type="ECO:0000256" key="4">
    <source>
        <dbReference type="ARBA" id="ARBA00022927"/>
    </source>
</evidence>
<gene>
    <name evidence="11" type="primary">FGENESH: predicted gene_2.135</name>
    <name evidence="11" type="ORF">BN2166_0009660</name>
</gene>
<dbReference type="GO" id="GO:0044613">
    <property type="term" value="C:nuclear pore central transport channel"/>
    <property type="evidence" value="ECO:0007669"/>
    <property type="project" value="TreeGrafter"/>
</dbReference>
<sequence length="422" mass="42321">MFAQGSTSSPFRSSGQQGLFSTPQQPSAFGQSSSTTGYGGYSSTSSTTPNTFAGPQFGGGNYGAAYGGQFGGAGAGAGGGGAGGAGYGSPFGGAGGMQSSTGGLTAESTPPQSGAEERMWDSPARRTSVSGSPAARFGGGSLFGRDVGTPSKSPKFTPYTAPQRATAYRQEVEEDAPPVASLNEFESGDQPGLQVDSSMNGLRRSPSNDPTASPFASTSAPLHSSPSSTEGYAVNVFGFPASATDLILDFFSQFGDIVSKTPSTEGGNWVTIVYAQPWSAARAVRKNGEVLGGVLMVGVKAVDEDGLRRALAGGEGGNEVVPTSQGPQRTHTPVSTSTPSGVGRPVNVRGPQSAFKAAPTPTRKGFLGLGGGAGASTGSTGGADAHASLFAEKSQQAVLAQQQQGQGQKGVLGRVSDLVFGW</sequence>
<reference evidence="11 12" key="1">
    <citation type="submission" date="2015-07" db="EMBL/GenBank/DDBJ databases">
        <authorList>
            <person name="Cajimat M.N.B."/>
            <person name="Milazzo M.L."/>
            <person name="Fulhorst C.F."/>
        </authorList>
    </citation>
    <scope>NUCLEOTIDE SEQUENCE [LARGE SCALE GENOMIC DNA]</scope>
    <source>
        <strain evidence="11">Single colony</strain>
    </source>
</reference>
<keyword evidence="2 8" id="KW-0813">Transport</keyword>
<dbReference type="PROSITE" id="PS51472">
    <property type="entry name" value="RRM_NUP35"/>
    <property type="match status" value="1"/>
</dbReference>
<keyword evidence="5" id="KW-0811">Translocation</keyword>
<dbReference type="GO" id="GO:0006607">
    <property type="term" value="P:NLS-bearing protein import into nucleus"/>
    <property type="evidence" value="ECO:0007669"/>
    <property type="project" value="TreeGrafter"/>
</dbReference>
<evidence type="ECO:0000256" key="8">
    <source>
        <dbReference type="PROSITE-ProRule" id="PRU00804"/>
    </source>
</evidence>
<dbReference type="Proteomes" id="UP000199069">
    <property type="component" value="Unassembled WGS sequence"/>
</dbReference>
<dbReference type="InterPro" id="IPR035979">
    <property type="entry name" value="RBD_domain_sf"/>
</dbReference>
<feature type="region of interest" description="Disordered" evidence="9">
    <location>
        <begin position="311"/>
        <end position="361"/>
    </location>
</feature>
<dbReference type="GO" id="GO:0044615">
    <property type="term" value="C:nuclear pore nuclear basket"/>
    <property type="evidence" value="ECO:0007669"/>
    <property type="project" value="TreeGrafter"/>
</dbReference>
<dbReference type="STRING" id="5286.A0A0K3C9A9"/>
<dbReference type="AlphaFoldDB" id="A0A0K3C9A9"/>
<feature type="compositionally biased region" description="Low complexity" evidence="9">
    <location>
        <begin position="32"/>
        <end position="48"/>
    </location>
</feature>
<feature type="compositionally biased region" description="Basic and acidic residues" evidence="9">
    <location>
        <begin position="115"/>
        <end position="124"/>
    </location>
</feature>
<feature type="compositionally biased region" description="Polar residues" evidence="9">
    <location>
        <begin position="195"/>
        <end position="215"/>
    </location>
</feature>
<evidence type="ECO:0000256" key="2">
    <source>
        <dbReference type="ARBA" id="ARBA00022448"/>
    </source>
</evidence>
<evidence type="ECO:0000256" key="6">
    <source>
        <dbReference type="ARBA" id="ARBA00023132"/>
    </source>
</evidence>
<protein>
    <submittedName>
        <fullName evidence="11">BY PROTMAP: gi|472580801|gb|EMS18574.1| nucleoporin Nup40 [Rhodosporidium toruloides NP11] gi|647399836|emb|CDR44807.1| RHTO0S10e00958g1_1 [Rhodosporidium toruloides]</fullName>
    </submittedName>
</protein>
<keyword evidence="3 8" id="KW-0509">mRNA transport</keyword>
<dbReference type="Pfam" id="PF05172">
    <property type="entry name" value="RRM_Nup35"/>
    <property type="match status" value="1"/>
</dbReference>
<name>A0A0K3C9A9_RHOTO</name>
<proteinExistence type="predicted"/>
<dbReference type="SUPFAM" id="SSF54928">
    <property type="entry name" value="RNA-binding domain, RBD"/>
    <property type="match status" value="1"/>
</dbReference>